<dbReference type="EMBL" id="AZCT01000006">
    <property type="protein sequence ID" value="KRK12521.1"/>
    <property type="molecule type" value="Genomic_DNA"/>
</dbReference>
<dbReference type="Proteomes" id="UP000051984">
    <property type="component" value="Unassembled WGS sequence"/>
</dbReference>
<keyword evidence="1" id="KW-0812">Transmembrane</keyword>
<keyword evidence="1" id="KW-0472">Membrane</keyword>
<gene>
    <name evidence="2" type="ORF">FD51_GL002651</name>
</gene>
<evidence type="ECO:0000313" key="2">
    <source>
        <dbReference type="EMBL" id="KRK12521.1"/>
    </source>
</evidence>
<dbReference type="GeneID" id="45548299"/>
<feature type="transmembrane region" description="Helical" evidence="1">
    <location>
        <begin position="12"/>
        <end position="29"/>
    </location>
</feature>
<evidence type="ECO:0000256" key="1">
    <source>
        <dbReference type="SAM" id="Phobius"/>
    </source>
</evidence>
<keyword evidence="1" id="KW-1133">Transmembrane helix</keyword>
<name>A0A0R1ETC8_LACZE</name>
<organism evidence="2 3">
    <name type="scientific">Lacticaseibacillus zeae DSM 20178 = KCTC 3804</name>
    <dbReference type="NCBI Taxonomy" id="1423816"/>
    <lineage>
        <taxon>Bacteria</taxon>
        <taxon>Bacillati</taxon>
        <taxon>Bacillota</taxon>
        <taxon>Bacilli</taxon>
        <taxon>Lactobacillales</taxon>
        <taxon>Lactobacillaceae</taxon>
        <taxon>Lacticaseibacillus</taxon>
    </lineage>
</organism>
<dbReference type="AlphaFoldDB" id="A0A0R1ETC8"/>
<dbReference type="PATRIC" id="fig|1423816.3.peg.2758"/>
<dbReference type="RefSeq" id="WP_010488926.1">
    <property type="nucleotide sequence ID" value="NZ_AZCT01000006.1"/>
</dbReference>
<accession>A0A0R1ETC8</accession>
<comment type="caution">
    <text evidence="2">The sequence shown here is derived from an EMBL/GenBank/DDBJ whole genome shotgun (WGS) entry which is preliminary data.</text>
</comment>
<feature type="transmembrane region" description="Helical" evidence="1">
    <location>
        <begin position="35"/>
        <end position="57"/>
    </location>
</feature>
<evidence type="ECO:0000313" key="3">
    <source>
        <dbReference type="Proteomes" id="UP000051984"/>
    </source>
</evidence>
<proteinExistence type="predicted"/>
<protein>
    <submittedName>
        <fullName evidence="2">Uncharacterized protein</fullName>
    </submittedName>
</protein>
<reference evidence="2 3" key="1">
    <citation type="journal article" date="2015" name="Genome Announc.">
        <title>Expanding the biotechnology potential of lactobacilli through comparative genomics of 213 strains and associated genera.</title>
        <authorList>
            <person name="Sun Z."/>
            <person name="Harris H.M."/>
            <person name="McCann A."/>
            <person name="Guo C."/>
            <person name="Argimon S."/>
            <person name="Zhang W."/>
            <person name="Yang X."/>
            <person name="Jeffery I.B."/>
            <person name="Cooney J.C."/>
            <person name="Kagawa T.F."/>
            <person name="Liu W."/>
            <person name="Song Y."/>
            <person name="Salvetti E."/>
            <person name="Wrobel A."/>
            <person name="Rasinkangas P."/>
            <person name="Parkhill J."/>
            <person name="Rea M.C."/>
            <person name="O'Sullivan O."/>
            <person name="Ritari J."/>
            <person name="Douillard F.P."/>
            <person name="Paul Ross R."/>
            <person name="Yang R."/>
            <person name="Briner A.E."/>
            <person name="Felis G.E."/>
            <person name="de Vos W.M."/>
            <person name="Barrangou R."/>
            <person name="Klaenhammer T.R."/>
            <person name="Caufield P.W."/>
            <person name="Cui Y."/>
            <person name="Zhang H."/>
            <person name="O'Toole P.W."/>
        </authorList>
    </citation>
    <scope>NUCLEOTIDE SEQUENCE [LARGE SCALE GENOMIC DNA]</scope>
    <source>
        <strain evidence="2 3">DSM 20178</strain>
    </source>
</reference>
<sequence>MNSAVKAVFTRGLRAVLMAFFLFIARAFLTWPWLAFMIAAFLIYACICFAYAGFLAWTQRL</sequence>